<dbReference type="InterPro" id="IPR036264">
    <property type="entry name" value="Bact_exopeptidase_dim_dom"/>
</dbReference>
<dbReference type="GO" id="GO:0046872">
    <property type="term" value="F:metal ion binding"/>
    <property type="evidence" value="ECO:0007669"/>
    <property type="project" value="UniProtKB-KW"/>
</dbReference>
<feature type="binding site" evidence="1">
    <location>
        <position position="98"/>
    </location>
    <ligand>
        <name>Mn(2+)</name>
        <dbReference type="ChEBI" id="CHEBI:29035"/>
        <label>2</label>
    </ligand>
</feature>
<dbReference type="InterPro" id="IPR011650">
    <property type="entry name" value="Peptidase_M20_dimer"/>
</dbReference>
<evidence type="ECO:0000313" key="3">
    <source>
        <dbReference type="EMBL" id="RKT67062.1"/>
    </source>
</evidence>
<keyword evidence="3" id="KW-0378">Hydrolase</keyword>
<feature type="binding site" evidence="1">
    <location>
        <position position="96"/>
    </location>
    <ligand>
        <name>Mn(2+)</name>
        <dbReference type="ChEBI" id="CHEBI:29035"/>
        <label>2</label>
    </ligand>
</feature>
<keyword evidence="4" id="KW-1185">Reference proteome</keyword>
<accession>A0A495WZE0</accession>
<feature type="domain" description="Peptidase M20 dimerisation" evidence="2">
    <location>
        <begin position="181"/>
        <end position="277"/>
    </location>
</feature>
<sequence length="404" mass="41466">MIAVNLADLYRDLHQHPELAFAETRTASVAARELRAAGFETTEGVGRTGVVGVLRNGDGPTVLLRADMDALPVEEKTGLPYASTAVVDGTPVAHACGHDVHVTCLVGAARRLAAETDGWRGTVLAVFQPAEEVGGGAETMVEDGLFDRFGKPDVVLGQHVAPIPAGFLGVRPGPAFAASDTVRVVLHGRGGHGSRPEAAVDPVVMAAATVLRLQTVVSREIAGGDTCVVTVGAVRAGTVANIIPDDAELLLSVRSYDPVVRARALNAIERIVRAEAAASNAPRDPEVTVVTSYPAAVNDAEAADRARVALSAVVGAERVVDPGPVTGSEDVGVFATAAGVPLVYWLLGGADPAAFAAATTFDELRHVAATVPANHSPLFAPVISPTLDIGVEALVAAAKAWLAT</sequence>
<proteinExistence type="predicted"/>
<dbReference type="Pfam" id="PF07687">
    <property type="entry name" value="M20_dimer"/>
    <property type="match status" value="1"/>
</dbReference>
<dbReference type="Gene3D" id="3.30.70.360">
    <property type="match status" value="1"/>
</dbReference>
<dbReference type="PANTHER" id="PTHR11014">
    <property type="entry name" value="PEPTIDASE M20 FAMILY MEMBER"/>
    <property type="match status" value="1"/>
</dbReference>
<dbReference type="PANTHER" id="PTHR11014:SF63">
    <property type="entry name" value="METALLOPEPTIDASE, PUTATIVE (AFU_ORTHOLOGUE AFUA_6G09600)-RELATED"/>
    <property type="match status" value="1"/>
</dbReference>
<gene>
    <name evidence="3" type="ORF">DFJ66_0230</name>
</gene>
<comment type="caution">
    <text evidence="3">The sequence shown here is derived from an EMBL/GenBank/DDBJ whole genome shotgun (WGS) entry which is preliminary data.</text>
</comment>
<dbReference type="EMBL" id="RBXR01000001">
    <property type="protein sequence ID" value="RKT67062.1"/>
    <property type="molecule type" value="Genomic_DNA"/>
</dbReference>
<protein>
    <submittedName>
        <fullName evidence="3">Hippurate hydrolase</fullName>
    </submittedName>
</protein>
<keyword evidence="1" id="KW-0464">Manganese</keyword>
<dbReference type="AlphaFoldDB" id="A0A495WZE0"/>
<evidence type="ECO:0000259" key="2">
    <source>
        <dbReference type="Pfam" id="PF07687"/>
    </source>
</evidence>
<dbReference type="Gene3D" id="3.40.630.10">
    <property type="entry name" value="Zn peptidases"/>
    <property type="match status" value="1"/>
</dbReference>
<dbReference type="NCBIfam" id="TIGR01891">
    <property type="entry name" value="amidohydrolases"/>
    <property type="match status" value="1"/>
</dbReference>
<keyword evidence="1" id="KW-0479">Metal-binding</keyword>
<dbReference type="Proteomes" id="UP000272729">
    <property type="component" value="Unassembled WGS sequence"/>
</dbReference>
<feature type="binding site" evidence="1">
    <location>
        <position position="132"/>
    </location>
    <ligand>
        <name>Mn(2+)</name>
        <dbReference type="ChEBI" id="CHEBI:29035"/>
        <label>2</label>
    </ligand>
</feature>
<dbReference type="InterPro" id="IPR002933">
    <property type="entry name" value="Peptidase_M20"/>
</dbReference>
<dbReference type="Pfam" id="PF01546">
    <property type="entry name" value="Peptidase_M20"/>
    <property type="match status" value="1"/>
</dbReference>
<dbReference type="PIRSF" id="PIRSF005962">
    <property type="entry name" value="Pept_M20D_amidohydro"/>
    <property type="match status" value="1"/>
</dbReference>
<feature type="binding site" evidence="1">
    <location>
        <position position="159"/>
    </location>
    <ligand>
        <name>Mn(2+)</name>
        <dbReference type="ChEBI" id="CHEBI:29035"/>
        <label>2</label>
    </ligand>
</feature>
<dbReference type="SUPFAM" id="SSF55031">
    <property type="entry name" value="Bacterial exopeptidase dimerisation domain"/>
    <property type="match status" value="1"/>
</dbReference>
<evidence type="ECO:0000313" key="4">
    <source>
        <dbReference type="Proteomes" id="UP000272729"/>
    </source>
</evidence>
<dbReference type="InterPro" id="IPR017439">
    <property type="entry name" value="Amidohydrolase"/>
</dbReference>
<organism evidence="3 4">
    <name type="scientific">Saccharothrix variisporea</name>
    <dbReference type="NCBI Taxonomy" id="543527"/>
    <lineage>
        <taxon>Bacteria</taxon>
        <taxon>Bacillati</taxon>
        <taxon>Actinomycetota</taxon>
        <taxon>Actinomycetes</taxon>
        <taxon>Pseudonocardiales</taxon>
        <taxon>Pseudonocardiaceae</taxon>
        <taxon>Saccharothrix</taxon>
    </lineage>
</organism>
<name>A0A495WZE0_9PSEU</name>
<reference evidence="3 4" key="1">
    <citation type="submission" date="2018-10" db="EMBL/GenBank/DDBJ databases">
        <title>Sequencing the genomes of 1000 actinobacteria strains.</title>
        <authorList>
            <person name="Klenk H.-P."/>
        </authorList>
    </citation>
    <scope>NUCLEOTIDE SEQUENCE [LARGE SCALE GENOMIC DNA]</scope>
    <source>
        <strain evidence="3 4">DSM 43911</strain>
    </source>
</reference>
<comment type="cofactor">
    <cofactor evidence="1">
        <name>Mn(2+)</name>
        <dbReference type="ChEBI" id="CHEBI:29035"/>
    </cofactor>
    <text evidence="1">The Mn(2+) ion enhances activity.</text>
</comment>
<evidence type="ECO:0000256" key="1">
    <source>
        <dbReference type="PIRSR" id="PIRSR005962-1"/>
    </source>
</evidence>
<dbReference type="GO" id="GO:0016787">
    <property type="term" value="F:hydrolase activity"/>
    <property type="evidence" value="ECO:0007669"/>
    <property type="project" value="UniProtKB-KW"/>
</dbReference>
<dbReference type="SUPFAM" id="SSF53187">
    <property type="entry name" value="Zn-dependent exopeptidases"/>
    <property type="match status" value="1"/>
</dbReference>